<proteinExistence type="predicted"/>
<comment type="caution">
    <text evidence="1">The sequence shown here is derived from an EMBL/GenBank/DDBJ whole genome shotgun (WGS) entry which is preliminary data.</text>
</comment>
<accession>A0A2P7EEH6</accession>
<sequence>MAAEAAPARLMCGFWDCRQICTSSTIFETFSSPPAGGQAQGDVGAFRVHGDRLQLGARARTSNPCSSGLEGLES</sequence>
<protein>
    <submittedName>
        <fullName evidence="1">Uncharacterized protein</fullName>
    </submittedName>
</protein>
<keyword evidence="2" id="KW-1185">Reference proteome</keyword>
<evidence type="ECO:0000313" key="2">
    <source>
        <dbReference type="Proteomes" id="UP000240206"/>
    </source>
</evidence>
<evidence type="ECO:0000313" key="1">
    <source>
        <dbReference type="EMBL" id="PSI01633.1"/>
    </source>
</evidence>
<dbReference type="EMBL" id="PXVC01000025">
    <property type="protein sequence ID" value="PSI01633.1"/>
    <property type="molecule type" value="Genomic_DNA"/>
</dbReference>
<dbReference type="Proteomes" id="UP000240206">
    <property type="component" value="Unassembled WGS sequence"/>
</dbReference>
<name>A0A2P7EEH6_9SYNE</name>
<organism evidence="1 2">
    <name type="scientific">Synechococcus lacustris str. Tous</name>
    <dbReference type="NCBI Taxonomy" id="1910958"/>
    <lineage>
        <taxon>Bacteria</taxon>
        <taxon>Bacillati</taxon>
        <taxon>Cyanobacteriota</taxon>
        <taxon>Cyanophyceae</taxon>
        <taxon>Synechococcales</taxon>
        <taxon>Synechococcaceae</taxon>
        <taxon>Synechococcus</taxon>
    </lineage>
</organism>
<reference evidence="2" key="1">
    <citation type="submission" date="2018-03" db="EMBL/GenBank/DDBJ databases">
        <title>Ecological and genomic features of two cosmopolitan and abundant freshwater picocyanobacteria.</title>
        <authorList>
            <person name="Cabello-Yeves P.J."/>
            <person name="Picazo A."/>
            <person name="Camacho A."/>
            <person name="Callieri C."/>
            <person name="Rosselli R."/>
            <person name="Roda-Garcia J."/>
            <person name="Coutinho F.H."/>
            <person name="Rodriguez-Valera F."/>
        </authorList>
    </citation>
    <scope>NUCLEOTIDE SEQUENCE [LARGE SCALE GENOMIC DNA]</scope>
    <source>
        <strain evidence="2">Tous</strain>
    </source>
</reference>
<dbReference type="AlphaFoldDB" id="A0A2P7EEH6"/>
<gene>
    <name evidence="1" type="ORF">C7K08_06980</name>
</gene>